<evidence type="ECO:0000256" key="6">
    <source>
        <dbReference type="HAMAP-Rule" id="MF_01208"/>
    </source>
</evidence>
<evidence type="ECO:0000256" key="1">
    <source>
        <dbReference type="ARBA" id="ARBA00004889"/>
    </source>
</evidence>
<evidence type="ECO:0000256" key="5">
    <source>
        <dbReference type="ARBA" id="ARBA00022975"/>
    </source>
</evidence>
<name>A0A291M3V7_9RHOB</name>
<dbReference type="OrthoDB" id="9802134at2"/>
<dbReference type="EMBL" id="CP021405">
    <property type="protein sequence ID" value="ATI43661.1"/>
    <property type="molecule type" value="Genomic_DNA"/>
</dbReference>
<proteinExistence type="inferred from homology"/>
<comment type="similarity">
    <text evidence="6">Belongs to the purine/pyrimidine phosphoribosyltransferase family. PyrE subfamily.</text>
</comment>
<dbReference type="InterPro" id="IPR000836">
    <property type="entry name" value="PRTase_dom"/>
</dbReference>
<dbReference type="Proteomes" id="UP000219050">
    <property type="component" value="Plasmid pDY25-A"/>
</dbReference>
<dbReference type="EC" id="2.4.2.10" evidence="2 6"/>
<protein>
    <recommendedName>
        <fullName evidence="2 6">Orotate phosphoribosyltransferase</fullName>
        <shortName evidence="6">OPRT</shortName>
        <shortName evidence="6">OPRTase</shortName>
        <ecNumber evidence="2 6">2.4.2.10</ecNumber>
    </recommendedName>
</protein>
<dbReference type="Gene3D" id="3.40.50.2020">
    <property type="match status" value="1"/>
</dbReference>
<evidence type="ECO:0000256" key="4">
    <source>
        <dbReference type="ARBA" id="ARBA00022679"/>
    </source>
</evidence>
<dbReference type="PANTHER" id="PTHR19278:SF9">
    <property type="entry name" value="URIDINE 5'-MONOPHOSPHATE SYNTHASE"/>
    <property type="match status" value="1"/>
</dbReference>
<keyword evidence="6" id="KW-0460">Magnesium</keyword>
<dbReference type="HAMAP" id="MF_01208">
    <property type="entry name" value="PyrE"/>
    <property type="match status" value="1"/>
</dbReference>
<keyword evidence="3 6" id="KW-0328">Glycosyltransferase</keyword>
<geneLocation type="plasmid" evidence="8">
    <name>pdy25-a</name>
</geneLocation>
<dbReference type="UniPathway" id="UPA00070">
    <property type="reaction ID" value="UER00119"/>
</dbReference>
<keyword evidence="5 6" id="KW-0665">Pyrimidine biosynthesis</keyword>
<dbReference type="KEGG" id="cmag:CBW24_15975"/>
<reference evidence="7 8" key="1">
    <citation type="submission" date="2017-05" db="EMBL/GenBank/DDBJ databases">
        <title>Comparative genomic and metabolic analysis of manganese-oxidizing mechanisms in Celeribater manganoxidans DY25T: its adaption to the environment of polymetallic nodule.</title>
        <authorList>
            <person name="Wang X."/>
        </authorList>
    </citation>
    <scope>NUCLEOTIDE SEQUENCE [LARGE SCALE GENOMIC DNA]</scope>
    <source>
        <strain evidence="7 8">DY25</strain>
        <plasmid evidence="8">pdy25-a</plasmid>
    </source>
</reference>
<comment type="pathway">
    <text evidence="1 6">Pyrimidine metabolism; UMP biosynthesis via de novo pathway; UMP from orotate: step 1/2.</text>
</comment>
<gene>
    <name evidence="6" type="primary">pyrE</name>
    <name evidence="7" type="ORF">CBW24_15975</name>
</gene>
<comment type="cofactor">
    <cofactor evidence="6">
        <name>Mg(2+)</name>
        <dbReference type="ChEBI" id="CHEBI:18420"/>
    </cofactor>
</comment>
<comment type="catalytic activity">
    <reaction evidence="6">
        <text>orotidine 5'-phosphate + diphosphate = orotate + 5-phospho-alpha-D-ribose 1-diphosphate</text>
        <dbReference type="Rhea" id="RHEA:10380"/>
        <dbReference type="ChEBI" id="CHEBI:30839"/>
        <dbReference type="ChEBI" id="CHEBI:33019"/>
        <dbReference type="ChEBI" id="CHEBI:57538"/>
        <dbReference type="ChEBI" id="CHEBI:58017"/>
        <dbReference type="EC" id="2.4.2.10"/>
    </reaction>
</comment>
<comment type="caution">
    <text evidence="6">Lacks conserved residue(s) required for the propagation of feature annotation.</text>
</comment>
<evidence type="ECO:0000256" key="3">
    <source>
        <dbReference type="ARBA" id="ARBA00022676"/>
    </source>
</evidence>
<dbReference type="GO" id="GO:0000287">
    <property type="term" value="F:magnesium ion binding"/>
    <property type="evidence" value="ECO:0007669"/>
    <property type="project" value="UniProtKB-UniRule"/>
</dbReference>
<accession>A0A291M3V7</accession>
<feature type="binding site" evidence="6">
    <location>
        <position position="136"/>
    </location>
    <ligand>
        <name>orotate</name>
        <dbReference type="ChEBI" id="CHEBI:30839"/>
    </ligand>
</feature>
<comment type="subunit">
    <text evidence="6">Homodimer.</text>
</comment>
<dbReference type="InterPro" id="IPR029057">
    <property type="entry name" value="PRTase-like"/>
</dbReference>
<feature type="binding site" description="in other chain" evidence="6">
    <location>
        <position position="107"/>
    </location>
    <ligand>
        <name>5-phospho-alpha-D-ribose 1-diphosphate</name>
        <dbReference type="ChEBI" id="CHEBI:58017"/>
        <note>ligand shared between dimeric partners</note>
    </ligand>
</feature>
<dbReference type="InterPro" id="IPR023031">
    <property type="entry name" value="OPRT"/>
</dbReference>
<dbReference type="CDD" id="cd06223">
    <property type="entry name" value="PRTases_typeI"/>
    <property type="match status" value="1"/>
</dbReference>
<dbReference type="GO" id="GO:0019856">
    <property type="term" value="P:pyrimidine nucleobase biosynthetic process"/>
    <property type="evidence" value="ECO:0007669"/>
    <property type="project" value="TreeGrafter"/>
</dbReference>
<evidence type="ECO:0000313" key="8">
    <source>
        <dbReference type="Proteomes" id="UP000219050"/>
    </source>
</evidence>
<dbReference type="GO" id="GO:0004588">
    <property type="term" value="F:orotate phosphoribosyltransferase activity"/>
    <property type="evidence" value="ECO:0007669"/>
    <property type="project" value="UniProtKB-UniRule"/>
</dbReference>
<dbReference type="PANTHER" id="PTHR19278">
    <property type="entry name" value="OROTATE PHOSPHORIBOSYLTRANSFERASE"/>
    <property type="match status" value="1"/>
</dbReference>
<comment type="function">
    <text evidence="6">Catalyzes the transfer of a ribosyl phosphate group from 5-phosphoribose 1-diphosphate to orotate, leading to the formation of orotidine monophosphate (OMP).</text>
</comment>
<sequence>MPLTPETRADYARRTARALLDIGAVQMAEDRPFILSSGVASPAYINVRRVISFPAIREMLMGFATEILDAEIGRDRLDAVAGAETAGIPFAAWIAALSGLPMQYVRKRAQGFGPAAMIEGLFEPGQRVVLIEDLTTDGASKIRFCEALRQAGLEVSDVLMLFHYDIFPRTRDALAENGLRLHALANWRDILAAAEAGDAFTAGERDRLAAFIDAPLDWSAAHGGSRHLNI</sequence>
<dbReference type="SUPFAM" id="SSF53271">
    <property type="entry name" value="PRTase-like"/>
    <property type="match status" value="1"/>
</dbReference>
<feature type="binding site" evidence="6">
    <location>
        <position position="106"/>
    </location>
    <ligand>
        <name>5-phospho-alpha-D-ribose 1-diphosphate</name>
        <dbReference type="ChEBI" id="CHEBI:58017"/>
        <note>ligand shared between dimeric partners</note>
    </ligand>
</feature>
<dbReference type="GO" id="GO:0044205">
    <property type="term" value="P:'de novo' UMP biosynthetic process"/>
    <property type="evidence" value="ECO:0007669"/>
    <property type="project" value="UniProtKB-UniRule"/>
</dbReference>
<evidence type="ECO:0000313" key="7">
    <source>
        <dbReference type="EMBL" id="ATI43661.1"/>
    </source>
</evidence>
<organism evidence="7 8">
    <name type="scientific">Pacificitalea manganoxidans</name>
    <dbReference type="NCBI Taxonomy" id="1411902"/>
    <lineage>
        <taxon>Bacteria</taxon>
        <taxon>Pseudomonadati</taxon>
        <taxon>Pseudomonadota</taxon>
        <taxon>Alphaproteobacteria</taxon>
        <taxon>Rhodobacterales</taxon>
        <taxon>Paracoccaceae</taxon>
        <taxon>Pacificitalea</taxon>
    </lineage>
</organism>
<keyword evidence="4 6" id="KW-0808">Transferase</keyword>
<dbReference type="NCBIfam" id="NF001729">
    <property type="entry name" value="PRK00455.1-3"/>
    <property type="match status" value="1"/>
</dbReference>
<evidence type="ECO:0000256" key="2">
    <source>
        <dbReference type="ARBA" id="ARBA00011971"/>
    </source>
</evidence>
<keyword evidence="8" id="KW-1185">Reference proteome</keyword>
<dbReference type="AlphaFoldDB" id="A0A291M3V7"/>
<feature type="binding site" description="in other chain" evidence="6">
    <location>
        <begin position="132"/>
        <end position="140"/>
    </location>
    <ligand>
        <name>5-phospho-alpha-D-ribose 1-diphosphate</name>
        <dbReference type="ChEBI" id="CHEBI:58017"/>
        <note>ligand shared between dimeric partners</note>
    </ligand>
</feature>
<keyword evidence="7" id="KW-0614">Plasmid</keyword>